<proteinExistence type="predicted"/>
<accession>A0A316YFX1</accession>
<evidence type="ECO:0000256" key="1">
    <source>
        <dbReference type="SAM" id="MobiDB-lite"/>
    </source>
</evidence>
<evidence type="ECO:0000313" key="2">
    <source>
        <dbReference type="EMBL" id="PWN87976.1"/>
    </source>
</evidence>
<evidence type="ECO:0000313" key="3">
    <source>
        <dbReference type="Proteomes" id="UP000245768"/>
    </source>
</evidence>
<sequence length="520" mass="58225">MAMPHEPAATRLRRLRLGDIKVPVLLGEDTPPREFASSTEETLDLVNRHNNTRTPGVEGDEAYRCCTLSGQILPEGAHVFPHSERLLEQLHIWSRSTGPFRDLPQQRARRRCAVDNLIFLSLGFHKRFEPGAAFRLTLTPSLATLVDVAVSLETFLASKENDETFDVPTFEPWSVVANGCQHELEDGTKRYQYLLWGFGSGRPPTDFFVRLGGRRREFKAEKDATVPTLFADVDSKKYLEPFWLTVHPIFALLVAAHNAKSRDGRPLQWRPEAEAIAELAEYCLQLCEVDHLSGFRDLVRPSSLERPLPVLQGQPDTRPRFVGIPWDGLEGVTMDVDDDEDDSSAEVGPPSSSTGSRSSKRARTDEGGSSSPSRRQSRRLQRKDPLFSPFARPSELGDETALTEPDEGDKSAGDADVPDLRALVRKQKPTMDDFLVAIRAVEAYRERVAAVEGERDEAYARWLLNQAKEKGSRSLALRALRTSPPSFPDIEARLSTVDANAQKLEDVVRHLEYCLSHHDG</sequence>
<feature type="compositionally biased region" description="Acidic residues" evidence="1">
    <location>
        <begin position="335"/>
        <end position="344"/>
    </location>
</feature>
<dbReference type="Proteomes" id="UP000245768">
    <property type="component" value="Unassembled WGS sequence"/>
</dbReference>
<reference evidence="2 3" key="1">
    <citation type="journal article" date="2018" name="Mol. Biol. Evol.">
        <title>Broad Genomic Sampling Reveals a Smut Pathogenic Ancestry of the Fungal Clade Ustilaginomycotina.</title>
        <authorList>
            <person name="Kijpornyongpan T."/>
            <person name="Mondo S.J."/>
            <person name="Barry K."/>
            <person name="Sandor L."/>
            <person name="Lee J."/>
            <person name="Lipzen A."/>
            <person name="Pangilinan J."/>
            <person name="LaButti K."/>
            <person name="Hainaut M."/>
            <person name="Henrissat B."/>
            <person name="Grigoriev I.V."/>
            <person name="Spatafora J.W."/>
            <person name="Aime M.C."/>
        </authorList>
    </citation>
    <scope>NUCLEOTIDE SEQUENCE [LARGE SCALE GENOMIC DNA]</scope>
    <source>
        <strain evidence="2 3">MCA 4198</strain>
    </source>
</reference>
<protein>
    <submittedName>
        <fullName evidence="2">Uncharacterized protein</fullName>
    </submittedName>
</protein>
<keyword evidence="3" id="KW-1185">Reference proteome</keyword>
<dbReference type="AlphaFoldDB" id="A0A316YFX1"/>
<dbReference type="GeneID" id="37047224"/>
<feature type="compositionally biased region" description="Low complexity" evidence="1">
    <location>
        <begin position="345"/>
        <end position="357"/>
    </location>
</feature>
<gene>
    <name evidence="2" type="ORF">FA10DRAFT_304035</name>
</gene>
<organism evidence="2 3">
    <name type="scientific">Acaromyces ingoldii</name>
    <dbReference type="NCBI Taxonomy" id="215250"/>
    <lineage>
        <taxon>Eukaryota</taxon>
        <taxon>Fungi</taxon>
        <taxon>Dikarya</taxon>
        <taxon>Basidiomycota</taxon>
        <taxon>Ustilaginomycotina</taxon>
        <taxon>Exobasidiomycetes</taxon>
        <taxon>Exobasidiales</taxon>
        <taxon>Cryptobasidiaceae</taxon>
        <taxon>Acaromyces</taxon>
    </lineage>
</organism>
<dbReference type="InParanoid" id="A0A316YFX1"/>
<dbReference type="RefSeq" id="XP_025375174.1">
    <property type="nucleotide sequence ID" value="XM_025525308.1"/>
</dbReference>
<feature type="region of interest" description="Disordered" evidence="1">
    <location>
        <begin position="329"/>
        <end position="416"/>
    </location>
</feature>
<name>A0A316YFX1_9BASI</name>
<dbReference type="EMBL" id="KZ819639">
    <property type="protein sequence ID" value="PWN87976.1"/>
    <property type="molecule type" value="Genomic_DNA"/>
</dbReference>